<dbReference type="InterPro" id="IPR036864">
    <property type="entry name" value="Zn2-C6_fun-type_DNA-bd_sf"/>
</dbReference>
<protein>
    <recommendedName>
        <fullName evidence="3">Zn(2)-C6 fungal-type domain-containing protein</fullName>
    </recommendedName>
</protein>
<evidence type="ECO:0000256" key="2">
    <source>
        <dbReference type="SAM" id="MobiDB-lite"/>
    </source>
</evidence>
<gene>
    <name evidence="4" type="ORF">AU210_008567</name>
</gene>
<dbReference type="Gene3D" id="4.10.240.10">
    <property type="entry name" value="Zn(2)-C6 fungal-type DNA-binding domain"/>
    <property type="match status" value="1"/>
</dbReference>
<accession>A0A2H3HAN9</accession>
<dbReference type="PANTHER" id="PTHR47785">
    <property type="entry name" value="ZN(II)2CYS6 TRANSCRIPTION FACTOR (EUROFUNG)-RELATED-RELATED"/>
    <property type="match status" value="1"/>
</dbReference>
<dbReference type="InterPro" id="IPR001138">
    <property type="entry name" value="Zn2Cys6_DnaBD"/>
</dbReference>
<organism evidence="4 5">
    <name type="scientific">Fusarium oxysporum f. sp. radicis-cucumerinum</name>
    <dbReference type="NCBI Taxonomy" id="327505"/>
    <lineage>
        <taxon>Eukaryota</taxon>
        <taxon>Fungi</taxon>
        <taxon>Dikarya</taxon>
        <taxon>Ascomycota</taxon>
        <taxon>Pezizomycotina</taxon>
        <taxon>Sordariomycetes</taxon>
        <taxon>Hypocreomycetidae</taxon>
        <taxon>Hypocreales</taxon>
        <taxon>Nectriaceae</taxon>
        <taxon>Fusarium</taxon>
        <taxon>Fusarium oxysporum species complex</taxon>
    </lineage>
</organism>
<evidence type="ECO:0000259" key="3">
    <source>
        <dbReference type="PROSITE" id="PS50048"/>
    </source>
</evidence>
<dbReference type="GO" id="GO:0008270">
    <property type="term" value="F:zinc ion binding"/>
    <property type="evidence" value="ECO:0007669"/>
    <property type="project" value="InterPro"/>
</dbReference>
<evidence type="ECO:0000313" key="5">
    <source>
        <dbReference type="Proteomes" id="UP000219602"/>
    </source>
</evidence>
<evidence type="ECO:0000256" key="1">
    <source>
        <dbReference type="ARBA" id="ARBA00023242"/>
    </source>
</evidence>
<feature type="region of interest" description="Disordered" evidence="2">
    <location>
        <begin position="1"/>
        <end position="23"/>
    </location>
</feature>
<name>A0A2H3HAN9_FUSOX</name>
<dbReference type="Pfam" id="PF00172">
    <property type="entry name" value="Zn_clus"/>
    <property type="match status" value="1"/>
</dbReference>
<dbReference type="SMART" id="SM00066">
    <property type="entry name" value="GAL4"/>
    <property type="match status" value="1"/>
</dbReference>
<dbReference type="CDD" id="cd00067">
    <property type="entry name" value="GAL4"/>
    <property type="match status" value="1"/>
</dbReference>
<dbReference type="PROSITE" id="PS00463">
    <property type="entry name" value="ZN2_CY6_FUNGAL_1"/>
    <property type="match status" value="1"/>
</dbReference>
<dbReference type="SUPFAM" id="SSF57701">
    <property type="entry name" value="Zn2/Cys6 DNA-binding domain"/>
    <property type="match status" value="1"/>
</dbReference>
<dbReference type="CDD" id="cd12148">
    <property type="entry name" value="fungal_TF_MHR"/>
    <property type="match status" value="1"/>
</dbReference>
<feature type="domain" description="Zn(2)-C6 fungal-type" evidence="3">
    <location>
        <begin position="32"/>
        <end position="62"/>
    </location>
</feature>
<dbReference type="AlphaFoldDB" id="A0A2H3HAN9"/>
<dbReference type="GO" id="GO:0000981">
    <property type="term" value="F:DNA-binding transcription factor activity, RNA polymerase II-specific"/>
    <property type="evidence" value="ECO:0007669"/>
    <property type="project" value="InterPro"/>
</dbReference>
<dbReference type="PANTHER" id="PTHR47785:SF7">
    <property type="entry name" value="ZN(II)2CYS6 TRANSCRIPTION FACTOR (EUROFUNG)"/>
    <property type="match status" value="1"/>
</dbReference>
<proteinExistence type="predicted"/>
<dbReference type="Proteomes" id="UP000219602">
    <property type="component" value="Chromosome 7"/>
</dbReference>
<dbReference type="PROSITE" id="PS50048">
    <property type="entry name" value="ZN2_CY6_FUNGAL_2"/>
    <property type="match status" value="1"/>
</dbReference>
<dbReference type="EMBL" id="MABQ02000005">
    <property type="protein sequence ID" value="PCD36014.1"/>
    <property type="molecule type" value="Genomic_DNA"/>
</dbReference>
<keyword evidence="1" id="KW-0539">Nucleus</keyword>
<reference evidence="4 5" key="2">
    <citation type="journal article" date="2017" name="Sci. Rep.">
        <title>A mobile pathogenicity chromosome in Fusarium oxysporum for infection of multiple cucurbit species.</title>
        <authorList>
            <person name="van Dam P."/>
            <person name="Fokkens L."/>
            <person name="Ayukawa Y."/>
            <person name="van der Gragt M."/>
            <person name="Ter Horst A."/>
            <person name="Brankovics B."/>
            <person name="Houterman P.M."/>
            <person name="Arie T."/>
            <person name="Rep M."/>
        </authorList>
    </citation>
    <scope>NUCLEOTIDE SEQUENCE [LARGE SCALE GENOMIC DNA]</scope>
    <source>
        <strain evidence="4 5">Forc016</strain>
    </source>
</reference>
<dbReference type="STRING" id="327505.A0A2H3HAN9"/>
<sequence length="583" mass="66053">MSADEAGSSRKRPLPEPESGRPWYPRKRAVQACRTCRKRRVKCDNERPSCAVCIKLGVQCIYQEGDKSSFDAASLAILERLENLESLFRAAHPDVSGQGEAAPQLSLSITPRSFDHANLDEPGSSEVYHVNAEAVLEWPVLRSFTQGQPLKLASILKAHRSSQHADAPRLLVISDLDPGSAGPLLQRFVDNFHIYNPVFEIAQVQEYIKTTLYNGLGWDVKSCISLLVFALGTIVSQDDQALTTSMTFRESRQFQDAESFFLAAQRRMGQLLCNSDLAGAQVFFLAGVYLMSTMRPFEAWRMFVQALACCQILDSPSLDDPDDKESQLHQSIYWTSFKSELELRLELSITESSAWNLRYPQFFPAPPKGLQSEGEAGWYFYLAEIALRRLGNRILTCTSYFRSASTTVADKVSRVLEFEQQAHSWVESLPQNLRLDQPREVELDDQSAHLRFILNGHLLDCYEMMYWSFMVDAVHRTSLEDADAMVFARKGFQTSVQRIDDNESGFRGRHHGTWLMLRTCTRSALVLIAAERAGLGNMLPAQWRASVTKVQGLLHYWQDEAVDARFYSRLLADLMHDDFDSDK</sequence>
<dbReference type="InterPro" id="IPR053181">
    <property type="entry name" value="EcdB-like_regulator"/>
</dbReference>
<evidence type="ECO:0000313" key="4">
    <source>
        <dbReference type="EMBL" id="PCD36014.1"/>
    </source>
</evidence>
<reference evidence="4 5" key="1">
    <citation type="journal article" date="2016" name="Environ. Microbiol.">
        <title>Effector profiles distinguish formae speciales of Fusarium oxysporum.</title>
        <authorList>
            <person name="van Dam P."/>
            <person name="Fokkens L."/>
            <person name="Schmidt S.M."/>
            <person name="Linmans J.H."/>
            <person name="Kistler H.C."/>
            <person name="Ma L.J."/>
            <person name="Rep M."/>
        </authorList>
    </citation>
    <scope>NUCLEOTIDE SEQUENCE [LARGE SCALE GENOMIC DNA]</scope>
    <source>
        <strain evidence="4 5">Forc016</strain>
    </source>
</reference>
<comment type="caution">
    <text evidence="4">The sequence shown here is derived from an EMBL/GenBank/DDBJ whole genome shotgun (WGS) entry which is preliminary data.</text>
</comment>